<evidence type="ECO:0000313" key="3">
    <source>
        <dbReference type="Proteomes" id="UP000275078"/>
    </source>
</evidence>
<reference evidence="2 3" key="1">
    <citation type="journal article" date="2018" name="Nat. Ecol. Evol.">
        <title>Pezizomycetes genomes reveal the molecular basis of ectomycorrhizal truffle lifestyle.</title>
        <authorList>
            <person name="Murat C."/>
            <person name="Payen T."/>
            <person name="Noel B."/>
            <person name="Kuo A."/>
            <person name="Morin E."/>
            <person name="Chen J."/>
            <person name="Kohler A."/>
            <person name="Krizsan K."/>
            <person name="Balestrini R."/>
            <person name="Da Silva C."/>
            <person name="Montanini B."/>
            <person name="Hainaut M."/>
            <person name="Levati E."/>
            <person name="Barry K.W."/>
            <person name="Belfiori B."/>
            <person name="Cichocki N."/>
            <person name="Clum A."/>
            <person name="Dockter R.B."/>
            <person name="Fauchery L."/>
            <person name="Guy J."/>
            <person name="Iotti M."/>
            <person name="Le Tacon F."/>
            <person name="Lindquist E.A."/>
            <person name="Lipzen A."/>
            <person name="Malagnac F."/>
            <person name="Mello A."/>
            <person name="Molinier V."/>
            <person name="Miyauchi S."/>
            <person name="Poulain J."/>
            <person name="Riccioni C."/>
            <person name="Rubini A."/>
            <person name="Sitrit Y."/>
            <person name="Splivallo R."/>
            <person name="Traeger S."/>
            <person name="Wang M."/>
            <person name="Zifcakova L."/>
            <person name="Wipf D."/>
            <person name="Zambonelli A."/>
            <person name="Paolocci F."/>
            <person name="Nowrousian M."/>
            <person name="Ottonello S."/>
            <person name="Baldrian P."/>
            <person name="Spatafora J.W."/>
            <person name="Henrissat B."/>
            <person name="Nagy L.G."/>
            <person name="Aury J.M."/>
            <person name="Wincker P."/>
            <person name="Grigoriev I.V."/>
            <person name="Bonfante P."/>
            <person name="Martin F.M."/>
        </authorList>
    </citation>
    <scope>NUCLEOTIDE SEQUENCE [LARGE SCALE GENOMIC DNA]</scope>
    <source>
        <strain evidence="2 3">RN42</strain>
    </source>
</reference>
<evidence type="ECO:0000313" key="2">
    <source>
        <dbReference type="EMBL" id="RPA78047.1"/>
    </source>
</evidence>
<dbReference type="PRINTS" id="PR01217">
    <property type="entry name" value="PRICHEXTENSN"/>
</dbReference>
<feature type="compositionally biased region" description="Low complexity" evidence="1">
    <location>
        <begin position="154"/>
        <end position="170"/>
    </location>
</feature>
<dbReference type="Proteomes" id="UP000275078">
    <property type="component" value="Unassembled WGS sequence"/>
</dbReference>
<sequence length="302" mass="33267">MAVFPQNQQQQGRSDEGHSLNHYFAINHKMDDQIPVQPEIKVEEQPTDVSITAQLAQVALARFPPANSTNGGAPQVRQFGPYTIPPDPCPPPPPPVSTAQQPYYYPQPAYYYPQTAYPTIPPQPTYSPSPSSSQSSPSPENSPPPPEYGPHLFPQYPTQHTTQQPLQYTPPSTPQHPSKAPSQEPSQAPTQAPQAPIHHDSQPTAKSSPPTLTARASEFLQHISATYPRAVELAAQHRDPTTGKPYRWFTAVEIDQIVGNLGLREVLMQRIGPEAYLNLIVVAGTPPDGWYDEQGRLKRDGK</sequence>
<feature type="region of interest" description="Disordered" evidence="1">
    <location>
        <begin position="65"/>
        <end position="102"/>
    </location>
</feature>
<dbReference type="EMBL" id="ML119716">
    <property type="protein sequence ID" value="RPA78047.1"/>
    <property type="molecule type" value="Genomic_DNA"/>
</dbReference>
<feature type="compositionally biased region" description="Low complexity" evidence="1">
    <location>
        <begin position="180"/>
        <end position="196"/>
    </location>
</feature>
<proteinExistence type="predicted"/>
<dbReference type="AlphaFoldDB" id="A0A3N4HXZ9"/>
<feature type="region of interest" description="Disordered" evidence="1">
    <location>
        <begin position="115"/>
        <end position="212"/>
    </location>
</feature>
<name>A0A3N4HXZ9_ASCIM</name>
<dbReference type="STRING" id="1160509.A0A3N4HXZ9"/>
<gene>
    <name evidence="2" type="ORF">BJ508DRAFT_364038</name>
</gene>
<evidence type="ECO:0000256" key="1">
    <source>
        <dbReference type="SAM" id="MobiDB-lite"/>
    </source>
</evidence>
<organism evidence="2 3">
    <name type="scientific">Ascobolus immersus RN42</name>
    <dbReference type="NCBI Taxonomy" id="1160509"/>
    <lineage>
        <taxon>Eukaryota</taxon>
        <taxon>Fungi</taxon>
        <taxon>Dikarya</taxon>
        <taxon>Ascomycota</taxon>
        <taxon>Pezizomycotina</taxon>
        <taxon>Pezizomycetes</taxon>
        <taxon>Pezizales</taxon>
        <taxon>Ascobolaceae</taxon>
        <taxon>Ascobolus</taxon>
    </lineage>
</organism>
<accession>A0A3N4HXZ9</accession>
<feature type="compositionally biased region" description="Low complexity" evidence="1">
    <location>
        <begin position="128"/>
        <end position="139"/>
    </location>
</feature>
<feature type="compositionally biased region" description="Pro residues" evidence="1">
    <location>
        <begin position="83"/>
        <end position="96"/>
    </location>
</feature>
<protein>
    <submittedName>
        <fullName evidence="2">Uncharacterized protein</fullName>
    </submittedName>
</protein>
<keyword evidence="3" id="KW-1185">Reference proteome</keyword>
<feature type="compositionally biased region" description="Polar residues" evidence="1">
    <location>
        <begin position="202"/>
        <end position="211"/>
    </location>
</feature>